<feature type="transmembrane region" description="Helical" evidence="1">
    <location>
        <begin position="197"/>
        <end position="217"/>
    </location>
</feature>
<feature type="transmembrane region" description="Helical" evidence="1">
    <location>
        <begin position="340"/>
        <end position="360"/>
    </location>
</feature>
<feature type="transmembrane region" description="Helical" evidence="1">
    <location>
        <begin position="124"/>
        <end position="143"/>
    </location>
</feature>
<reference evidence="2 3" key="1">
    <citation type="submission" date="2022-08" db="EMBL/GenBank/DDBJ databases">
        <title>novel species in genus Aeromicrobium.</title>
        <authorList>
            <person name="Ye L."/>
        </authorList>
    </citation>
    <scope>NUCLEOTIDE SEQUENCE [LARGE SCALE GENOMIC DNA]</scope>
    <source>
        <strain evidence="3">zg-Y1379</strain>
    </source>
</reference>
<organism evidence="2 3">
    <name type="scientific">Aeromicrobium wangtongii</name>
    <dbReference type="NCBI Taxonomy" id="2969247"/>
    <lineage>
        <taxon>Bacteria</taxon>
        <taxon>Bacillati</taxon>
        <taxon>Actinomycetota</taxon>
        <taxon>Actinomycetes</taxon>
        <taxon>Propionibacteriales</taxon>
        <taxon>Nocardioidaceae</taxon>
        <taxon>Aeromicrobium</taxon>
    </lineage>
</organism>
<accession>A0ABY5MCC0</accession>
<dbReference type="RefSeq" id="WP_232399159.1">
    <property type="nucleotide sequence ID" value="NZ_CP102173.1"/>
</dbReference>
<keyword evidence="1" id="KW-0812">Transmembrane</keyword>
<feature type="transmembrane region" description="Helical" evidence="1">
    <location>
        <begin position="547"/>
        <end position="569"/>
    </location>
</feature>
<feature type="transmembrane region" description="Helical" evidence="1">
    <location>
        <begin position="81"/>
        <end position="103"/>
    </location>
</feature>
<gene>
    <name evidence="2" type="ORF">NQV15_07285</name>
</gene>
<feature type="transmembrane region" description="Helical" evidence="1">
    <location>
        <begin position="376"/>
        <end position="396"/>
    </location>
</feature>
<feature type="transmembrane region" description="Helical" evidence="1">
    <location>
        <begin position="299"/>
        <end position="320"/>
    </location>
</feature>
<feature type="transmembrane region" description="Helical" evidence="1">
    <location>
        <begin position="267"/>
        <end position="287"/>
    </location>
</feature>
<keyword evidence="1" id="KW-1133">Transmembrane helix</keyword>
<protein>
    <recommendedName>
        <fullName evidence="4">YfhO family protein</fullName>
    </recommendedName>
</protein>
<dbReference type="EMBL" id="CP102173">
    <property type="protein sequence ID" value="UUP15107.1"/>
    <property type="molecule type" value="Genomic_DNA"/>
</dbReference>
<proteinExistence type="predicted"/>
<evidence type="ECO:0000313" key="2">
    <source>
        <dbReference type="EMBL" id="UUP15107.1"/>
    </source>
</evidence>
<evidence type="ECO:0000256" key="1">
    <source>
        <dbReference type="SAM" id="Phobius"/>
    </source>
</evidence>
<keyword evidence="3" id="KW-1185">Reference proteome</keyword>
<dbReference type="Proteomes" id="UP001316184">
    <property type="component" value="Chromosome"/>
</dbReference>
<sequence>MLTTEQGTRGPALVGGATGLLVGVVLLNAVLLPGYTWIYDMVFVPDLPWSDRTLGIDGSVPRAVPTDAVVALLDQVLPGDVVQAGLLLAVFVVVGAGCGRLCLTRPGAAAAAVAACWNPYVVERLIIGHWSFLLGYATLPWIHSAGRDLASGHRGAGRRLAGWLALAGLAGSTSAVIAALTAVVAVSWAWGGGTAAVVRRVGLVLGVTAAVAAAWLIPSLTRPGGLPADPAGVEAFAAHADTPWGTWVSLLTSGGIWHSPSWPGSRGSALVTGFALVMVIFVVVTCLRSRYRGRIAPLAVVGAIGLLVAGASALPAGEALVTWLVTNVPGAGLVRDSQKFVAPFALLVAVAAGSVVDLLNRPAAQQSRQARDRRRILAAVVLVAPIVAMPDAPFAAGASMGSVEISQDLLRARDFLEAAPPGDVAVLPWSTYRRFDWNDDRVSLDPWNRLLDRRVIVDDDLPLSRVTVEGEDPAAAAIEAALADPEADLPAALRAQGVRWVVLLRDQPGAAAAEERLGGGSAVRRFGSVLIQDLGPGDTDGVARTSVVPAVITGVAALVALLAWASVGITSRRRS</sequence>
<feature type="transmembrane region" description="Helical" evidence="1">
    <location>
        <begin position="12"/>
        <end position="38"/>
    </location>
</feature>
<evidence type="ECO:0000313" key="3">
    <source>
        <dbReference type="Proteomes" id="UP001316184"/>
    </source>
</evidence>
<evidence type="ECO:0008006" key="4">
    <source>
        <dbReference type="Google" id="ProtNLM"/>
    </source>
</evidence>
<name>A0ABY5MCC0_9ACTN</name>
<keyword evidence="1" id="KW-0472">Membrane</keyword>
<feature type="transmembrane region" description="Helical" evidence="1">
    <location>
        <begin position="163"/>
        <end position="190"/>
    </location>
</feature>